<protein>
    <submittedName>
        <fullName evidence="2">Uncharacterized protein</fullName>
    </submittedName>
</protein>
<dbReference type="Proteomes" id="UP000887540">
    <property type="component" value="Unplaced"/>
</dbReference>
<keyword evidence="1" id="KW-1185">Reference proteome</keyword>
<evidence type="ECO:0000313" key="1">
    <source>
        <dbReference type="Proteomes" id="UP000887540"/>
    </source>
</evidence>
<accession>A0A914D493</accession>
<proteinExistence type="predicted"/>
<dbReference type="WBParaSite" id="ACRNAN_scaffold18810.g11970.t1">
    <property type="protein sequence ID" value="ACRNAN_scaffold18810.g11970.t1"/>
    <property type="gene ID" value="ACRNAN_scaffold18810.g11970"/>
</dbReference>
<sequence>MKYEKRIERRRSVSIANSTMAEANGNVRKATVLDRYNPLLKFRGRVLSENTLIFMDHEDIEIDFHNHNYRKRVSFSAPVLKRKSMAPRRPILQKQPKPIGEYPLNHMDYASFKAWRRGSRLSVDVMTDEFDQVEVKPQPHQSLMQFIKYLLAGCMKR</sequence>
<reference evidence="2" key="1">
    <citation type="submission" date="2022-11" db="UniProtKB">
        <authorList>
            <consortium name="WormBaseParasite"/>
        </authorList>
    </citation>
    <scope>IDENTIFICATION</scope>
</reference>
<name>A0A914D493_9BILA</name>
<evidence type="ECO:0000313" key="2">
    <source>
        <dbReference type="WBParaSite" id="ACRNAN_scaffold18810.g11970.t1"/>
    </source>
</evidence>
<organism evidence="1 2">
    <name type="scientific">Acrobeloides nanus</name>
    <dbReference type="NCBI Taxonomy" id="290746"/>
    <lineage>
        <taxon>Eukaryota</taxon>
        <taxon>Metazoa</taxon>
        <taxon>Ecdysozoa</taxon>
        <taxon>Nematoda</taxon>
        <taxon>Chromadorea</taxon>
        <taxon>Rhabditida</taxon>
        <taxon>Tylenchina</taxon>
        <taxon>Cephalobomorpha</taxon>
        <taxon>Cephaloboidea</taxon>
        <taxon>Cephalobidae</taxon>
        <taxon>Acrobeloides</taxon>
    </lineage>
</organism>
<dbReference type="AlphaFoldDB" id="A0A914D493"/>